<dbReference type="EMBL" id="BAABRU010000004">
    <property type="protein sequence ID" value="GAA5527473.1"/>
    <property type="molecule type" value="Genomic_DNA"/>
</dbReference>
<name>A0ABP9WY08_9CHLR</name>
<keyword evidence="3" id="KW-1185">Reference proteome</keyword>
<evidence type="ECO:0000313" key="2">
    <source>
        <dbReference type="EMBL" id="GAA5527473.1"/>
    </source>
</evidence>
<evidence type="ECO:0000313" key="3">
    <source>
        <dbReference type="Proteomes" id="UP001428290"/>
    </source>
</evidence>
<protein>
    <recommendedName>
        <fullName evidence="1">MmyB-like transcription regulator ligand binding domain-containing protein</fullName>
    </recommendedName>
</protein>
<dbReference type="InterPro" id="IPR041413">
    <property type="entry name" value="MLTR_LBD"/>
</dbReference>
<dbReference type="PANTHER" id="PTHR35010:SF4">
    <property type="entry name" value="BLL5781 PROTEIN"/>
    <property type="match status" value="1"/>
</dbReference>
<sequence length="314" mass="35850">MALGQQLVHPDCLAFVAVVEELLSRRQQGLVPQNRWQLADDPWGPRAWNRTELEDMVYSSYKQMRKGRITRPPRREVVMDIADYLNCTVEERNRLLIAADGSPIMPYLTGTALTPILEITIEIVQQLSMPAFVINRDWQMHYFNEHLLNLFGVTPEMLAAIEPTQLNVLGLLCNPDLPLYPQLIQNRASWQFMVRKTIYGFKQANVLCQYEPWYQQLVAELLQLPEFASQWPTVSLDKPLVTPNMGLESPTIVLEALIPHTKPAPKRAWLRPLLMSAGYFQFDFPQIVAFLPANAESQAIYAEIGVPLGINHSN</sequence>
<dbReference type="Gene3D" id="3.30.450.180">
    <property type="match status" value="1"/>
</dbReference>
<gene>
    <name evidence="2" type="ORF">Hgul01_01259</name>
</gene>
<reference evidence="2 3" key="1">
    <citation type="submission" date="2024-02" db="EMBL/GenBank/DDBJ databases">
        <title>Herpetosiphon gulosus NBRC 112829.</title>
        <authorList>
            <person name="Ichikawa N."/>
            <person name="Katano-Makiyama Y."/>
            <person name="Hidaka K."/>
        </authorList>
    </citation>
    <scope>NUCLEOTIDE SEQUENCE [LARGE SCALE GENOMIC DNA]</scope>
    <source>
        <strain evidence="2 3">NBRC 112829</strain>
    </source>
</reference>
<dbReference type="PANTHER" id="PTHR35010">
    <property type="entry name" value="BLL4672 PROTEIN-RELATED"/>
    <property type="match status" value="1"/>
</dbReference>
<comment type="caution">
    <text evidence="2">The sequence shown here is derived from an EMBL/GenBank/DDBJ whole genome shotgun (WGS) entry which is preliminary data.</text>
</comment>
<feature type="domain" description="MmyB-like transcription regulator ligand binding" evidence="1">
    <location>
        <begin position="125"/>
        <end position="234"/>
    </location>
</feature>
<accession>A0ABP9WY08</accession>
<dbReference type="RefSeq" id="WP_345721112.1">
    <property type="nucleotide sequence ID" value="NZ_BAABRU010000004.1"/>
</dbReference>
<dbReference type="Proteomes" id="UP001428290">
    <property type="component" value="Unassembled WGS sequence"/>
</dbReference>
<dbReference type="Pfam" id="PF17765">
    <property type="entry name" value="MLTR_LBD"/>
    <property type="match status" value="1"/>
</dbReference>
<evidence type="ECO:0000259" key="1">
    <source>
        <dbReference type="Pfam" id="PF17765"/>
    </source>
</evidence>
<proteinExistence type="predicted"/>
<organism evidence="2 3">
    <name type="scientific">Herpetosiphon gulosus</name>
    <dbReference type="NCBI Taxonomy" id="1973496"/>
    <lineage>
        <taxon>Bacteria</taxon>
        <taxon>Bacillati</taxon>
        <taxon>Chloroflexota</taxon>
        <taxon>Chloroflexia</taxon>
        <taxon>Herpetosiphonales</taxon>
        <taxon>Herpetosiphonaceae</taxon>
        <taxon>Herpetosiphon</taxon>
    </lineage>
</organism>